<protein>
    <submittedName>
        <fullName evidence="1">Uncharacterized protein</fullName>
    </submittedName>
</protein>
<dbReference type="RefSeq" id="XP_043040230.1">
    <property type="nucleotide sequence ID" value="XM_043177104.1"/>
</dbReference>
<organism evidence="1 2">
    <name type="scientific">Guyanagaster necrorhizus</name>
    <dbReference type="NCBI Taxonomy" id="856835"/>
    <lineage>
        <taxon>Eukaryota</taxon>
        <taxon>Fungi</taxon>
        <taxon>Dikarya</taxon>
        <taxon>Basidiomycota</taxon>
        <taxon>Agaricomycotina</taxon>
        <taxon>Agaricomycetes</taxon>
        <taxon>Agaricomycetidae</taxon>
        <taxon>Agaricales</taxon>
        <taxon>Marasmiineae</taxon>
        <taxon>Physalacriaceae</taxon>
        <taxon>Guyanagaster</taxon>
    </lineage>
</organism>
<accession>A0A9P7VUJ9</accession>
<comment type="caution">
    <text evidence="1">The sequence shown here is derived from an EMBL/GenBank/DDBJ whole genome shotgun (WGS) entry which is preliminary data.</text>
</comment>
<keyword evidence="2" id="KW-1185">Reference proteome</keyword>
<dbReference type="AlphaFoldDB" id="A0A9P7VUJ9"/>
<name>A0A9P7VUJ9_9AGAR</name>
<sequence length="321" mass="36547">MPFWALQTSFQAVGKEQMEWKGSLGWTFESESKSWTDKYWRHHSIWILLGLDSGLCFSSFPVFHFTSLRPLRSDRYSMPLTHYYSSLALSHCSATHERRYQAYQRVVVHQHRSFQIRSSASAQRCMCFCLLLSPSSGLDDLTSWIDLCQPPPIGDPHFPNITCGPAITDLFFFYLVSIPLPIGPFTLFLVIDHSYYQSDDDTSDKTLACATLIDIAFKVVPLVHQGLLFPLMHPFDSQEHEDRRLQPVFYLSGFVLSRTSTIVPHIPALLYAQYPQYSIIKTFYVALDLDDNKFPVAGKGRKGLLGSIGILSSIAVAFRDK</sequence>
<evidence type="ECO:0000313" key="2">
    <source>
        <dbReference type="Proteomes" id="UP000812287"/>
    </source>
</evidence>
<dbReference type="EMBL" id="MU250533">
    <property type="protein sequence ID" value="KAG7446730.1"/>
    <property type="molecule type" value="Genomic_DNA"/>
</dbReference>
<evidence type="ECO:0000313" key="1">
    <source>
        <dbReference type="EMBL" id="KAG7446730.1"/>
    </source>
</evidence>
<dbReference type="Proteomes" id="UP000812287">
    <property type="component" value="Unassembled WGS sequence"/>
</dbReference>
<gene>
    <name evidence="1" type="ORF">BT62DRAFT_1005088</name>
</gene>
<reference evidence="1" key="1">
    <citation type="submission" date="2020-11" db="EMBL/GenBank/DDBJ databases">
        <title>Adaptations for nitrogen fixation in a non-lichenized fungal sporocarp promotes dispersal by wood-feeding termites.</title>
        <authorList>
            <consortium name="DOE Joint Genome Institute"/>
            <person name="Koch R.A."/>
            <person name="Yoon G."/>
            <person name="Arayal U."/>
            <person name="Lail K."/>
            <person name="Amirebrahimi M."/>
            <person name="Labutti K."/>
            <person name="Lipzen A."/>
            <person name="Riley R."/>
            <person name="Barry K."/>
            <person name="Henrissat B."/>
            <person name="Grigoriev I.V."/>
            <person name="Herr J.R."/>
            <person name="Aime M.C."/>
        </authorList>
    </citation>
    <scope>NUCLEOTIDE SEQUENCE</scope>
    <source>
        <strain evidence="1">MCA 3950</strain>
    </source>
</reference>
<proteinExistence type="predicted"/>
<dbReference type="GeneID" id="66099391"/>